<sequence>MHISAHGLIPTPIQRLKLKDLQESVSKLQSELVESEANRILVETSLAQANETIQEKETALAEALARIQGLGNANADSNEAPLIERPRPSTKGGRIPIQQAMGLDGQDELYGNIQKYIHTLVAACGIDWKLDFRLQSPDNLSKVYRAARKEYPILKRFKNDWATEFSGACSHPWLSPSRWSKGILAFSHGKLEGPGQREHRAARSPSQCQWQPPSSSWSLCVKTLEACVGAAPRHRRSYAPQRELRLHLYLFC</sequence>
<feature type="coiled-coil region" evidence="1">
    <location>
        <begin position="18"/>
        <end position="73"/>
    </location>
</feature>
<dbReference type="EMBL" id="AYKW01000022">
    <property type="protein sequence ID" value="PIL29488.1"/>
    <property type="molecule type" value="Genomic_DNA"/>
</dbReference>
<comment type="caution">
    <text evidence="2">The sequence shown here is derived from an EMBL/GenBank/DDBJ whole genome shotgun (WGS) entry which is preliminary data.</text>
</comment>
<reference evidence="2 3" key="1">
    <citation type="journal article" date="2015" name="Sci. Rep.">
        <title>Chromosome-level genome map provides insights into diverse defense mechanisms in the medicinal fungus Ganoderma sinense.</title>
        <authorList>
            <person name="Zhu Y."/>
            <person name="Xu J."/>
            <person name="Sun C."/>
            <person name="Zhou S."/>
            <person name="Xu H."/>
            <person name="Nelson D.R."/>
            <person name="Qian J."/>
            <person name="Song J."/>
            <person name="Luo H."/>
            <person name="Xiang L."/>
            <person name="Li Y."/>
            <person name="Xu Z."/>
            <person name="Ji A."/>
            <person name="Wang L."/>
            <person name="Lu S."/>
            <person name="Hayward A."/>
            <person name="Sun W."/>
            <person name="Li X."/>
            <person name="Schwartz D.C."/>
            <person name="Wang Y."/>
            <person name="Chen S."/>
        </authorList>
    </citation>
    <scope>NUCLEOTIDE SEQUENCE [LARGE SCALE GENOMIC DNA]</scope>
    <source>
        <strain evidence="2 3">ZZ0214-1</strain>
    </source>
</reference>
<evidence type="ECO:0000256" key="1">
    <source>
        <dbReference type="SAM" id="Coils"/>
    </source>
</evidence>
<evidence type="ECO:0000313" key="2">
    <source>
        <dbReference type="EMBL" id="PIL29488.1"/>
    </source>
</evidence>
<dbReference type="AlphaFoldDB" id="A0A2G8S7G1"/>
<organism evidence="2 3">
    <name type="scientific">Ganoderma sinense ZZ0214-1</name>
    <dbReference type="NCBI Taxonomy" id="1077348"/>
    <lineage>
        <taxon>Eukaryota</taxon>
        <taxon>Fungi</taxon>
        <taxon>Dikarya</taxon>
        <taxon>Basidiomycota</taxon>
        <taxon>Agaricomycotina</taxon>
        <taxon>Agaricomycetes</taxon>
        <taxon>Polyporales</taxon>
        <taxon>Polyporaceae</taxon>
        <taxon>Ganoderma</taxon>
    </lineage>
</organism>
<dbReference type="STRING" id="1077348.A0A2G8S7G1"/>
<keyword evidence="1" id="KW-0175">Coiled coil</keyword>
<name>A0A2G8S7G1_9APHY</name>
<accession>A0A2G8S7G1</accession>
<dbReference type="Proteomes" id="UP000230002">
    <property type="component" value="Unassembled WGS sequence"/>
</dbReference>
<protein>
    <submittedName>
        <fullName evidence="2">Uncharacterized protein</fullName>
    </submittedName>
</protein>
<evidence type="ECO:0000313" key="3">
    <source>
        <dbReference type="Proteomes" id="UP000230002"/>
    </source>
</evidence>
<gene>
    <name evidence="2" type="ORF">GSI_08430</name>
</gene>
<proteinExistence type="predicted"/>
<keyword evidence="3" id="KW-1185">Reference proteome</keyword>
<dbReference type="OrthoDB" id="3266957at2759"/>